<evidence type="ECO:0000256" key="7">
    <source>
        <dbReference type="PIRSR" id="PIRSR605708-1"/>
    </source>
</evidence>
<organism evidence="11 12">
    <name type="scientific">Eiseniibacteriota bacterium</name>
    <dbReference type="NCBI Taxonomy" id="2212470"/>
    <lineage>
        <taxon>Bacteria</taxon>
        <taxon>Candidatus Eiseniibacteriota</taxon>
    </lineage>
</organism>
<feature type="binding site" evidence="8">
    <location>
        <position position="319"/>
    </location>
    <ligand>
        <name>homogentisate</name>
        <dbReference type="ChEBI" id="CHEBI:16169"/>
    </ligand>
</feature>
<evidence type="ECO:0000313" key="12">
    <source>
        <dbReference type="Proteomes" id="UP000697710"/>
    </source>
</evidence>
<dbReference type="InterPro" id="IPR014710">
    <property type="entry name" value="RmlC-like_jellyroll"/>
</dbReference>
<reference evidence="11" key="1">
    <citation type="submission" date="2020-04" db="EMBL/GenBank/DDBJ databases">
        <authorList>
            <person name="Zhang T."/>
        </authorList>
    </citation>
    <scope>NUCLEOTIDE SEQUENCE</scope>
    <source>
        <strain evidence="11">HKST-UBA01</strain>
    </source>
</reference>
<dbReference type="PANTHER" id="PTHR11056">
    <property type="entry name" value="HOMOGENTISATE 1,2-DIOXYGENASE"/>
    <property type="match status" value="1"/>
</dbReference>
<proteinExistence type="inferred from homology"/>
<comment type="similarity">
    <text evidence="2">Belongs to the homogentisate dioxygenase family.</text>
</comment>
<evidence type="ECO:0000256" key="1">
    <source>
        <dbReference type="ARBA" id="ARBA00001962"/>
    </source>
</evidence>
<evidence type="ECO:0000259" key="10">
    <source>
        <dbReference type="Pfam" id="PF20510"/>
    </source>
</evidence>
<feature type="region of interest" description="Disordered" evidence="9">
    <location>
        <begin position="364"/>
        <end position="396"/>
    </location>
</feature>
<sequence>MIESKGTVTRQAHVDIPAGTVEEEYARNGFSGRYAHLYRTAPMVNWTRIEGELRPRSYQLARLPHLGGDYTAPRTAFLRNDVCVHRYATLRTEMPYWFRNADGDEILFVHNGSGRIETDYGPLTYRTGDYLVIPRGTVYRLLPQVETKLLVIETAGEVRLPDRGLIGQHALFDPSVIQTPCPEPVLSDPATNGSSEYEIRVQRLGRITSLFYPFHPMNVVGWKGDLTVWQINVDDIRPVMSERYHLPPTAHATFVADNVVIATFLPRGLETGDPGALKVPFYHANIDYDEVLFYHAGSFFSRAGVGPGMVTFHPQGLHHGPQPQAVAASRAKERTDEQAVMIDTRRPLAICPEAEVAENTEYWKSWQTPRPATETSETTTTRTEGEAPATPQEVTR</sequence>
<evidence type="ECO:0000256" key="3">
    <source>
        <dbReference type="ARBA" id="ARBA00022723"/>
    </source>
</evidence>
<keyword evidence="5 11" id="KW-0560">Oxidoreductase</keyword>
<dbReference type="EMBL" id="JAGQHR010000035">
    <property type="protein sequence ID" value="MCA9726487.1"/>
    <property type="molecule type" value="Genomic_DNA"/>
</dbReference>
<feature type="active site" description="Proton acceptor" evidence="7">
    <location>
        <position position="245"/>
    </location>
</feature>
<comment type="caution">
    <text evidence="11">The sequence shown here is derived from an EMBL/GenBank/DDBJ whole genome shotgun (WGS) entry which is preliminary data.</text>
</comment>
<dbReference type="InterPro" id="IPR046452">
    <property type="entry name" value="HgmA_N"/>
</dbReference>
<dbReference type="InterPro" id="IPR011051">
    <property type="entry name" value="RmlC_Cupin_sf"/>
</dbReference>
<feature type="domain" description="Homogentisate 1,2-dioxygenase N-terminal" evidence="10">
    <location>
        <begin position="77"/>
        <end position="229"/>
    </location>
</feature>
<evidence type="ECO:0000256" key="4">
    <source>
        <dbReference type="ARBA" id="ARBA00022964"/>
    </source>
</evidence>
<comment type="cofactor">
    <cofactor evidence="1 8">
        <name>Fe cation</name>
        <dbReference type="ChEBI" id="CHEBI:24875"/>
    </cofactor>
</comment>
<dbReference type="GO" id="GO:0046872">
    <property type="term" value="F:metal ion binding"/>
    <property type="evidence" value="ECO:0007669"/>
    <property type="project" value="UniProtKB-KW"/>
</dbReference>
<evidence type="ECO:0000256" key="6">
    <source>
        <dbReference type="ARBA" id="ARBA00023004"/>
    </source>
</evidence>
<dbReference type="GO" id="GO:0004411">
    <property type="term" value="F:homogentisate 1,2-dioxygenase activity"/>
    <property type="evidence" value="ECO:0007669"/>
    <property type="project" value="UniProtKB-EC"/>
</dbReference>
<protein>
    <submittedName>
        <fullName evidence="11">Homogentisate 1,2-dioxygenase</fullName>
        <ecNumber evidence="11">1.13.11.5</ecNumber>
    </submittedName>
</protein>
<gene>
    <name evidence="11" type="ORF">KC729_02320</name>
</gene>
<keyword evidence="3 8" id="KW-0479">Metal-binding</keyword>
<evidence type="ECO:0000256" key="5">
    <source>
        <dbReference type="ARBA" id="ARBA00023002"/>
    </source>
</evidence>
<dbReference type="InterPro" id="IPR005708">
    <property type="entry name" value="Homogentis_dOase"/>
</dbReference>
<dbReference type="Proteomes" id="UP000697710">
    <property type="component" value="Unassembled WGS sequence"/>
</dbReference>
<feature type="binding site" evidence="8">
    <location>
        <position position="319"/>
    </location>
    <ligand>
        <name>Fe cation</name>
        <dbReference type="ChEBI" id="CHEBI:24875"/>
    </ligand>
</feature>
<dbReference type="Gene3D" id="2.60.120.10">
    <property type="entry name" value="Jelly Rolls"/>
    <property type="match status" value="1"/>
</dbReference>
<dbReference type="GO" id="GO:0006570">
    <property type="term" value="P:tyrosine metabolic process"/>
    <property type="evidence" value="ECO:0007669"/>
    <property type="project" value="InterPro"/>
</dbReference>
<feature type="binding site" evidence="8">
    <location>
        <position position="283"/>
    </location>
    <ligand>
        <name>Fe cation</name>
        <dbReference type="ChEBI" id="CHEBI:24875"/>
    </ligand>
</feature>
<evidence type="ECO:0000256" key="2">
    <source>
        <dbReference type="ARBA" id="ARBA00007757"/>
    </source>
</evidence>
<reference evidence="11" key="2">
    <citation type="journal article" date="2021" name="Microbiome">
        <title>Successional dynamics and alternative stable states in a saline activated sludge microbial community over 9 years.</title>
        <authorList>
            <person name="Wang Y."/>
            <person name="Ye J."/>
            <person name="Ju F."/>
            <person name="Liu L."/>
            <person name="Boyd J.A."/>
            <person name="Deng Y."/>
            <person name="Parks D.H."/>
            <person name="Jiang X."/>
            <person name="Yin X."/>
            <person name="Woodcroft B.J."/>
            <person name="Tyson G.W."/>
            <person name="Hugenholtz P."/>
            <person name="Polz M.F."/>
            <person name="Zhang T."/>
        </authorList>
    </citation>
    <scope>NUCLEOTIDE SEQUENCE</scope>
    <source>
        <strain evidence="11">HKST-UBA01</strain>
    </source>
</reference>
<dbReference type="PANTHER" id="PTHR11056:SF0">
    <property type="entry name" value="HOMOGENTISATE 1,2-DIOXYGENASE"/>
    <property type="match status" value="1"/>
</dbReference>
<dbReference type="SUPFAM" id="SSF51182">
    <property type="entry name" value="RmlC-like cupins"/>
    <property type="match status" value="1"/>
</dbReference>
<name>A0A956LXP9_UNCEI</name>
<keyword evidence="6 8" id="KW-0408">Iron</keyword>
<keyword evidence="4" id="KW-0223">Dioxygenase</keyword>
<dbReference type="EC" id="1.13.11.5" evidence="11"/>
<evidence type="ECO:0000313" key="11">
    <source>
        <dbReference type="EMBL" id="MCA9726487.1"/>
    </source>
</evidence>
<evidence type="ECO:0000256" key="9">
    <source>
        <dbReference type="SAM" id="MobiDB-lite"/>
    </source>
</evidence>
<dbReference type="GO" id="GO:0006559">
    <property type="term" value="P:L-phenylalanine catabolic process"/>
    <property type="evidence" value="ECO:0007669"/>
    <property type="project" value="InterPro"/>
</dbReference>
<evidence type="ECO:0000256" key="8">
    <source>
        <dbReference type="PIRSR" id="PIRSR605708-2"/>
    </source>
</evidence>
<feature type="compositionally biased region" description="Low complexity" evidence="9">
    <location>
        <begin position="368"/>
        <end position="396"/>
    </location>
</feature>
<dbReference type="Pfam" id="PF20510">
    <property type="entry name" value="HgmA_N"/>
    <property type="match status" value="1"/>
</dbReference>
<dbReference type="GO" id="GO:0005737">
    <property type="term" value="C:cytoplasm"/>
    <property type="evidence" value="ECO:0007669"/>
    <property type="project" value="TreeGrafter"/>
</dbReference>
<dbReference type="AlphaFoldDB" id="A0A956LXP9"/>
<accession>A0A956LXP9</accession>
<feature type="binding site" evidence="8">
    <location>
        <position position="289"/>
    </location>
    <ligand>
        <name>Fe cation</name>
        <dbReference type="ChEBI" id="CHEBI:24875"/>
    </ligand>
</feature>